<dbReference type="GeneID" id="5709230"/>
<dbReference type="EMBL" id="CP000852">
    <property type="protein sequence ID" value="ABW02399.1"/>
    <property type="molecule type" value="Genomic_DNA"/>
</dbReference>
<comment type="function">
    <text evidence="3">Could be responsible for synthesis of pseudouridine from uracil-13 in transfer RNAs.</text>
</comment>
<reference evidence="5 6" key="1">
    <citation type="submission" date="2007-10" db="EMBL/GenBank/DDBJ databases">
        <title>Complete sequence of Caldivirga maquilingensis IC-167.</title>
        <authorList>
            <consortium name="US DOE Joint Genome Institute"/>
            <person name="Copeland A."/>
            <person name="Lucas S."/>
            <person name="Lapidus A."/>
            <person name="Barry K."/>
            <person name="Glavina del Rio T."/>
            <person name="Dalin E."/>
            <person name="Tice H."/>
            <person name="Pitluck S."/>
            <person name="Saunders E."/>
            <person name="Brettin T."/>
            <person name="Bruce D."/>
            <person name="Detter J.C."/>
            <person name="Han C."/>
            <person name="Schmutz J."/>
            <person name="Larimer F."/>
            <person name="Land M."/>
            <person name="Hauser L."/>
            <person name="Kyrpides N."/>
            <person name="Ivanova N."/>
            <person name="Biddle J.F."/>
            <person name="Zhang Z."/>
            <person name="Fitz-Gibbon S.T."/>
            <person name="Lowe T.M."/>
            <person name="Saltikov C."/>
            <person name="House C.H."/>
            <person name="Richardson P."/>
        </authorList>
    </citation>
    <scope>NUCLEOTIDE SEQUENCE [LARGE SCALE GENOMIC DNA]</scope>
    <source>
        <strain evidence="6">ATCC 700844 / DSM 13496 / JCM 10307 / IC-167</strain>
    </source>
</reference>
<dbReference type="RefSeq" id="WP_012186618.1">
    <property type="nucleotide sequence ID" value="NC_009954.1"/>
</dbReference>
<dbReference type="PIRSF" id="PIRSF037016">
    <property type="entry name" value="Pseudouridin_synth_euk_prd"/>
    <property type="match status" value="1"/>
</dbReference>
<dbReference type="AlphaFoldDB" id="A8M9S8"/>
<evidence type="ECO:0000259" key="4">
    <source>
        <dbReference type="PROSITE" id="PS50984"/>
    </source>
</evidence>
<evidence type="ECO:0000313" key="6">
    <source>
        <dbReference type="Proteomes" id="UP000001137"/>
    </source>
</evidence>
<comment type="catalytic activity">
    <reaction evidence="3">
        <text>uridine(13) in tRNA = pseudouridine(13) in tRNA</text>
        <dbReference type="Rhea" id="RHEA:42540"/>
        <dbReference type="Rhea" id="RHEA-COMP:10105"/>
        <dbReference type="Rhea" id="RHEA-COMP:10106"/>
        <dbReference type="ChEBI" id="CHEBI:65314"/>
        <dbReference type="ChEBI" id="CHEBI:65315"/>
        <dbReference type="EC" id="5.4.99.27"/>
    </reaction>
</comment>
<gene>
    <name evidence="3" type="primary">truD</name>
    <name evidence="5" type="ordered locus">Cmaq_1576</name>
</gene>
<organism evidence="5 6">
    <name type="scientific">Caldivirga maquilingensis (strain ATCC 700844 / DSM 13496 / JCM 10307 / IC-167)</name>
    <dbReference type="NCBI Taxonomy" id="397948"/>
    <lineage>
        <taxon>Archaea</taxon>
        <taxon>Thermoproteota</taxon>
        <taxon>Thermoprotei</taxon>
        <taxon>Thermoproteales</taxon>
        <taxon>Thermoproteaceae</taxon>
        <taxon>Caldivirga</taxon>
    </lineage>
</organism>
<dbReference type="NCBIfam" id="TIGR00094">
    <property type="entry name" value="tRNA_TruD_broad"/>
    <property type="match status" value="1"/>
</dbReference>
<protein>
    <recommendedName>
        <fullName evidence="3">Probable tRNA pseudouridine synthase D</fullName>
        <ecNumber evidence="3">5.4.99.27</ecNumber>
    </recommendedName>
    <alternativeName>
        <fullName evidence="3">tRNA pseudouridine(13) synthase</fullName>
    </alternativeName>
    <alternativeName>
        <fullName evidence="3">tRNA pseudouridylate synthase D</fullName>
    </alternativeName>
    <alternativeName>
        <fullName evidence="3">tRNA-uridine isomerase D</fullName>
    </alternativeName>
</protein>
<dbReference type="OrthoDB" id="1798at2157"/>
<evidence type="ECO:0000256" key="2">
    <source>
        <dbReference type="ARBA" id="ARBA00023235"/>
    </source>
</evidence>
<dbReference type="HOGENOM" id="CLU_005281_4_1_2"/>
<dbReference type="Pfam" id="PF01142">
    <property type="entry name" value="TruD"/>
    <property type="match status" value="1"/>
</dbReference>
<keyword evidence="6" id="KW-1185">Reference proteome</keyword>
<dbReference type="Proteomes" id="UP000001137">
    <property type="component" value="Chromosome"/>
</dbReference>
<dbReference type="HAMAP" id="MF_01082">
    <property type="entry name" value="TruD"/>
    <property type="match status" value="1"/>
</dbReference>
<feature type="active site" description="Nucleophile" evidence="3">
    <location>
        <position position="100"/>
    </location>
</feature>
<comment type="similarity">
    <text evidence="1 3">Belongs to the pseudouridine synthase TruD family.</text>
</comment>
<dbReference type="Gene3D" id="3.30.70.3160">
    <property type="match status" value="1"/>
</dbReference>
<dbReference type="PROSITE" id="PS50984">
    <property type="entry name" value="TRUD"/>
    <property type="match status" value="1"/>
</dbReference>
<dbReference type="GO" id="GO:0003723">
    <property type="term" value="F:RNA binding"/>
    <property type="evidence" value="ECO:0007669"/>
    <property type="project" value="InterPro"/>
</dbReference>
<dbReference type="PANTHER" id="PTHR13326">
    <property type="entry name" value="TRNA PSEUDOURIDINE SYNTHASE D"/>
    <property type="match status" value="1"/>
</dbReference>
<dbReference type="GO" id="GO:0031119">
    <property type="term" value="P:tRNA pseudouridine synthesis"/>
    <property type="evidence" value="ECO:0007669"/>
    <property type="project" value="UniProtKB-UniRule"/>
</dbReference>
<dbReference type="GO" id="GO:0160150">
    <property type="term" value="F:tRNA pseudouridine(13) synthase activity"/>
    <property type="evidence" value="ECO:0007669"/>
    <property type="project" value="UniProtKB-EC"/>
</dbReference>
<dbReference type="InterPro" id="IPR001656">
    <property type="entry name" value="PsdUridine_synth_TruD"/>
</dbReference>
<dbReference type="InterPro" id="IPR020103">
    <property type="entry name" value="PsdUridine_synth_cat_dom_sf"/>
</dbReference>
<keyword evidence="2 3" id="KW-0413">Isomerase</keyword>
<sequence length="443" mass="48961">MPKPTEAPLDLQVGMEYYITDCGGVGGRLRSSYEDFIVEEVLIDGMVISLKAPVNIKPKPGPYTWIIIEKRGIDTISLVVTLSRRLGVKLSDVSYGGLKDTKAVATQVISIKGITPMQLEGLDLGPRVRVVASFSMDKPFTPSEIWGNQFTIVIRGITGDESVFNCVIEQVMERGLPSYYGYQRFGLRRPNSHIIGKLIIMGDFEKAVEELVAKPYPYEDDTIRKARELAGMGEYSKALELLPRSIRYLPERLVLKQLLMDPGNYMNALSKLPVNLLKLYVEAYQSYLFNKALSARIGRGISINRAVDGDLIVLLDEHGLPTGNVIKAEGSMVDKVNSIISKGRATVVGHLVGYRSRFNNGVQGEIELSVLKAEGIEPSDFKVSGMPKLATGGGVRWLSIKPIIHSISVNGSNAKLIFKLPKGNYATTLLREFIKPNRPELDF</sequence>
<dbReference type="InterPro" id="IPR042214">
    <property type="entry name" value="TruD_catalytic"/>
</dbReference>
<dbReference type="EC" id="5.4.99.27" evidence="3"/>
<dbReference type="PANTHER" id="PTHR13326:SF21">
    <property type="entry name" value="PSEUDOURIDYLATE SYNTHASE PUS7L"/>
    <property type="match status" value="1"/>
</dbReference>
<feature type="domain" description="TRUD" evidence="4">
    <location>
        <begin position="175"/>
        <end position="401"/>
    </location>
</feature>
<evidence type="ECO:0000313" key="5">
    <source>
        <dbReference type="EMBL" id="ABW02399.1"/>
    </source>
</evidence>
<dbReference type="KEGG" id="cma:Cmaq_1576"/>
<keyword evidence="3" id="KW-0819">tRNA processing</keyword>
<proteinExistence type="inferred from homology"/>
<accession>A8M9S8</accession>
<dbReference type="STRING" id="397948.Cmaq_1576"/>
<dbReference type="SUPFAM" id="SSF55120">
    <property type="entry name" value="Pseudouridine synthase"/>
    <property type="match status" value="1"/>
</dbReference>
<name>A8M9S8_CALMQ</name>
<dbReference type="Gene3D" id="3.30.2350.20">
    <property type="entry name" value="TruD, catalytic domain"/>
    <property type="match status" value="1"/>
</dbReference>
<dbReference type="Gene3D" id="1.10.1510.30">
    <property type="match status" value="1"/>
</dbReference>
<evidence type="ECO:0000256" key="3">
    <source>
        <dbReference type="HAMAP-Rule" id="MF_01082"/>
    </source>
</evidence>
<dbReference type="eggNOG" id="arCOG04252">
    <property type="taxonomic scope" value="Archaea"/>
</dbReference>
<dbReference type="InterPro" id="IPR011760">
    <property type="entry name" value="PsdUridine_synth_TruD_insert"/>
</dbReference>
<evidence type="ECO:0000256" key="1">
    <source>
        <dbReference type="ARBA" id="ARBA00007953"/>
    </source>
</evidence>